<dbReference type="AlphaFoldDB" id="A0A9P8RND8"/>
<name>A0A9P8RND8_9PEZI</name>
<proteinExistence type="predicted"/>
<feature type="compositionally biased region" description="Gly residues" evidence="2">
    <location>
        <begin position="532"/>
        <end position="542"/>
    </location>
</feature>
<comment type="caution">
    <text evidence="4">The sequence shown here is derived from an EMBL/GenBank/DDBJ whole genome shotgun (WGS) entry which is preliminary data.</text>
</comment>
<reference evidence="4" key="1">
    <citation type="submission" date="2021-03" db="EMBL/GenBank/DDBJ databases">
        <title>Comparative genomics and phylogenomic investigation of the class Geoglossomycetes provide insights into ecological specialization and systematics.</title>
        <authorList>
            <person name="Melie T."/>
            <person name="Pirro S."/>
            <person name="Miller A.N."/>
            <person name="Quandt A."/>
        </authorList>
    </citation>
    <scope>NUCLEOTIDE SEQUENCE</scope>
    <source>
        <strain evidence="4">CAQ_001_2017</strain>
    </source>
</reference>
<feature type="compositionally biased region" description="Gly residues" evidence="2">
    <location>
        <begin position="555"/>
        <end position="566"/>
    </location>
</feature>
<accession>A0A9P8RND8</accession>
<feature type="region of interest" description="Disordered" evidence="2">
    <location>
        <begin position="446"/>
        <end position="497"/>
    </location>
</feature>
<evidence type="ECO:0000313" key="5">
    <source>
        <dbReference type="Proteomes" id="UP000750711"/>
    </source>
</evidence>
<feature type="compositionally biased region" description="Pro residues" evidence="2">
    <location>
        <begin position="543"/>
        <end position="554"/>
    </location>
</feature>
<keyword evidence="3" id="KW-0812">Transmembrane</keyword>
<feature type="non-terminal residue" evidence="4">
    <location>
        <position position="575"/>
    </location>
</feature>
<dbReference type="GO" id="GO:0005783">
    <property type="term" value="C:endoplasmic reticulum"/>
    <property type="evidence" value="ECO:0007669"/>
    <property type="project" value="TreeGrafter"/>
</dbReference>
<gene>
    <name evidence="4" type="ORF">GP486_004831</name>
</gene>
<feature type="region of interest" description="Disordered" evidence="2">
    <location>
        <begin position="247"/>
        <end position="266"/>
    </location>
</feature>
<dbReference type="PANTHER" id="PTHR13315">
    <property type="entry name" value="METALLO PHOSPHOESTERASE RELATED"/>
    <property type="match status" value="1"/>
</dbReference>
<feature type="compositionally biased region" description="Basic and acidic residues" evidence="2">
    <location>
        <begin position="450"/>
        <end position="460"/>
    </location>
</feature>
<organism evidence="4 5">
    <name type="scientific">Trichoglossum hirsutum</name>
    <dbReference type="NCBI Taxonomy" id="265104"/>
    <lineage>
        <taxon>Eukaryota</taxon>
        <taxon>Fungi</taxon>
        <taxon>Dikarya</taxon>
        <taxon>Ascomycota</taxon>
        <taxon>Pezizomycotina</taxon>
        <taxon>Geoglossomycetes</taxon>
        <taxon>Geoglossales</taxon>
        <taxon>Geoglossaceae</taxon>
        <taxon>Trichoglossum</taxon>
    </lineage>
</organism>
<protein>
    <recommendedName>
        <fullName evidence="6">Calcineurin-like phosphoesterase domain-containing protein</fullName>
    </recommendedName>
</protein>
<dbReference type="PANTHER" id="PTHR13315:SF4">
    <property type="entry name" value="METALLOPHOSPHOESTERASE, ISOFORM E"/>
    <property type="match status" value="1"/>
</dbReference>
<evidence type="ECO:0008006" key="6">
    <source>
        <dbReference type="Google" id="ProtNLM"/>
    </source>
</evidence>
<evidence type="ECO:0000313" key="4">
    <source>
        <dbReference type="EMBL" id="KAH0558514.1"/>
    </source>
</evidence>
<feature type="transmembrane region" description="Helical" evidence="3">
    <location>
        <begin position="391"/>
        <end position="415"/>
    </location>
</feature>
<feature type="region of interest" description="Disordered" evidence="2">
    <location>
        <begin position="522"/>
        <end position="575"/>
    </location>
</feature>
<dbReference type="InterPro" id="IPR033308">
    <property type="entry name" value="PGAP5/Cdc1/Ted1"/>
</dbReference>
<sequence>MEEVGKLDLYLRRSFSLIQRRFYPDTVYFLGDLFDGGREWATYTSVSPEKRYKRYGEKFWLREYGRFCRIFFDRWRNDGGGGSGASPSEVQRDRKIIASLPGNHDLGLGVGIQLAVRDRFNAYFGEGNRVDIIGNHTFVSVDTVSLSAIDQPTGTETVSSEDSWRVWGPVAGFLDEVQATKRKAVAAELRHQRGGVRGIRYKHTVIDANDPAASVRPPSLDPGDGSPEFPTVLLTHVPLYRADGTPCGPLREHWPPSPPPKGQDEPLEYDERNAIAVRGGYQYQNVLSSQVSKDLVDKVGNVSYVFSGDDHDYCEVLHKGYTGSSLTGAIREITVKSISWAMGVRRPGFLLVSLWNPVDRFGNPMNTGRGKPGQKTVQTHLCLLPDQLAIFIRYAILLVITVLALLIRAFLVAFFDVFEPFTEPTTNSLYKDGPLLPTAATLPQYSLSSAEHEKSSEYRAGRHPHNATYNHSQTSSESSSSPPSSNTSASSVSSPNLNTNDIYGLSARHSVFPTIATTTTTITTNSTRGVTPSGGGGSGGYGIPPPPSPPPPYPRGGGGGGGGGDGSDSSFFRGG</sequence>
<evidence type="ECO:0000256" key="2">
    <source>
        <dbReference type="SAM" id="MobiDB-lite"/>
    </source>
</evidence>
<dbReference type="SUPFAM" id="SSF56300">
    <property type="entry name" value="Metallo-dependent phosphatases"/>
    <property type="match status" value="1"/>
</dbReference>
<feature type="compositionally biased region" description="Low complexity" evidence="2">
    <location>
        <begin position="472"/>
        <end position="497"/>
    </location>
</feature>
<keyword evidence="5" id="KW-1185">Reference proteome</keyword>
<evidence type="ECO:0000256" key="1">
    <source>
        <dbReference type="ARBA" id="ARBA00023136"/>
    </source>
</evidence>
<keyword evidence="1 3" id="KW-0472">Membrane</keyword>
<evidence type="ECO:0000256" key="3">
    <source>
        <dbReference type="SAM" id="Phobius"/>
    </source>
</evidence>
<dbReference type="GO" id="GO:0016020">
    <property type="term" value="C:membrane"/>
    <property type="evidence" value="ECO:0007669"/>
    <property type="project" value="GOC"/>
</dbReference>
<dbReference type="InterPro" id="IPR029052">
    <property type="entry name" value="Metallo-depent_PP-like"/>
</dbReference>
<dbReference type="Proteomes" id="UP000750711">
    <property type="component" value="Unassembled WGS sequence"/>
</dbReference>
<keyword evidence="3" id="KW-1133">Transmembrane helix</keyword>
<dbReference type="GO" id="GO:0006506">
    <property type="term" value="P:GPI anchor biosynthetic process"/>
    <property type="evidence" value="ECO:0007669"/>
    <property type="project" value="InterPro"/>
</dbReference>
<dbReference type="EMBL" id="JAGHQM010000823">
    <property type="protein sequence ID" value="KAH0558514.1"/>
    <property type="molecule type" value="Genomic_DNA"/>
</dbReference>